<dbReference type="EMBL" id="JARK01001369">
    <property type="protein sequence ID" value="EYC16572.1"/>
    <property type="molecule type" value="Genomic_DNA"/>
</dbReference>
<accession>A0A016UNZ7</accession>
<proteinExistence type="predicted"/>
<dbReference type="Proteomes" id="UP000024635">
    <property type="component" value="Unassembled WGS sequence"/>
</dbReference>
<name>A0A016UNZ7_9BILA</name>
<dbReference type="STRING" id="53326.A0A016UNZ7"/>
<keyword evidence="5" id="KW-1185">Reference proteome</keyword>
<feature type="domain" description="MEIS N-terminal" evidence="3">
    <location>
        <begin position="166"/>
        <end position="205"/>
    </location>
</feature>
<reference evidence="5" key="1">
    <citation type="journal article" date="2015" name="Nat. Genet.">
        <title>The genome and transcriptome of the zoonotic hookworm Ancylostoma ceylanicum identify infection-specific gene families.</title>
        <authorList>
            <person name="Schwarz E.M."/>
            <person name="Hu Y."/>
            <person name="Antoshechkin I."/>
            <person name="Miller M.M."/>
            <person name="Sternberg P.W."/>
            <person name="Aroian R.V."/>
        </authorList>
    </citation>
    <scope>NUCLEOTIDE SEQUENCE</scope>
    <source>
        <strain evidence="5">HY135</strain>
    </source>
</reference>
<evidence type="ECO:0000313" key="5">
    <source>
        <dbReference type="Proteomes" id="UP000024635"/>
    </source>
</evidence>
<dbReference type="AlphaFoldDB" id="A0A016UNZ7"/>
<sequence>MRHKLFYGTTRYCHHLDFNILLCTSSWIRHTPYLTTIAFICSARFPVNYLISAAHILHLDWTRRCCDMISGGAALNKDDVRTLLLTTFPSLALIAHPKPGEEMAGIPGPSSEATSTDDEKKSRLLHEALTKASAARASKKMKGMQPFSTTICLEAASSSTTSQLTDVELIKCHPLMPVLELLCEKCGDATHTMQPRAFQMNDVCQVRHLCSANPVITR</sequence>
<dbReference type="OrthoDB" id="5843225at2759"/>
<comment type="caution">
    <text evidence="4">The sequence shown here is derived from an EMBL/GenBank/DDBJ whole genome shotgun (WGS) entry which is preliminary data.</text>
</comment>
<evidence type="ECO:0000259" key="3">
    <source>
        <dbReference type="Pfam" id="PF16493"/>
    </source>
</evidence>
<evidence type="ECO:0000313" key="4">
    <source>
        <dbReference type="EMBL" id="EYC16572.1"/>
    </source>
</evidence>
<feature type="region of interest" description="Disordered" evidence="2">
    <location>
        <begin position="99"/>
        <end position="121"/>
    </location>
</feature>
<organism evidence="4 5">
    <name type="scientific">Ancylostoma ceylanicum</name>
    <dbReference type="NCBI Taxonomy" id="53326"/>
    <lineage>
        <taxon>Eukaryota</taxon>
        <taxon>Metazoa</taxon>
        <taxon>Ecdysozoa</taxon>
        <taxon>Nematoda</taxon>
        <taxon>Chromadorea</taxon>
        <taxon>Rhabditida</taxon>
        <taxon>Rhabditina</taxon>
        <taxon>Rhabditomorpha</taxon>
        <taxon>Strongyloidea</taxon>
        <taxon>Ancylostomatidae</taxon>
        <taxon>Ancylostomatinae</taxon>
        <taxon>Ancylostoma</taxon>
    </lineage>
</organism>
<dbReference type="Pfam" id="PF16493">
    <property type="entry name" value="Meis_PKNOX_N"/>
    <property type="match status" value="1"/>
</dbReference>
<evidence type="ECO:0000256" key="1">
    <source>
        <dbReference type="ARBA" id="ARBA00023242"/>
    </source>
</evidence>
<keyword evidence="1" id="KW-0539">Nucleus</keyword>
<dbReference type="InterPro" id="IPR032453">
    <property type="entry name" value="PKNOX/Meis_N"/>
</dbReference>
<protein>
    <recommendedName>
        <fullName evidence="3">MEIS N-terminal domain-containing protein</fullName>
    </recommendedName>
</protein>
<gene>
    <name evidence="4" type="primary">Acey_s0033.g2726</name>
    <name evidence="4" type="ORF">Y032_0033g2726</name>
</gene>
<evidence type="ECO:0000256" key="2">
    <source>
        <dbReference type="SAM" id="MobiDB-lite"/>
    </source>
</evidence>